<organism evidence="6 7">
    <name type="scientific">Cephaloticoccus capnophilus</name>
    <dbReference type="NCBI Taxonomy" id="1548208"/>
    <lineage>
        <taxon>Bacteria</taxon>
        <taxon>Pseudomonadati</taxon>
        <taxon>Verrucomicrobiota</taxon>
        <taxon>Opitutia</taxon>
        <taxon>Opitutales</taxon>
        <taxon>Opitutaceae</taxon>
        <taxon>Cephaloticoccus</taxon>
    </lineage>
</organism>
<dbReference type="PANTHER" id="PTHR30346:SF28">
    <property type="entry name" value="HTH-TYPE TRANSCRIPTIONAL REGULATOR CYNR"/>
    <property type="match status" value="1"/>
</dbReference>
<dbReference type="STRING" id="1548208.AXK12_02225"/>
<proteinExistence type="inferred from homology"/>
<dbReference type="GO" id="GO:0003677">
    <property type="term" value="F:DNA binding"/>
    <property type="evidence" value="ECO:0007669"/>
    <property type="project" value="UniProtKB-KW"/>
</dbReference>
<dbReference type="PRINTS" id="PR00039">
    <property type="entry name" value="HTHLYSR"/>
</dbReference>
<dbReference type="OrthoDB" id="9803735at2"/>
<dbReference type="CDD" id="cd05466">
    <property type="entry name" value="PBP2_LTTR_substrate"/>
    <property type="match status" value="1"/>
</dbReference>
<dbReference type="InterPro" id="IPR005119">
    <property type="entry name" value="LysR_subst-bd"/>
</dbReference>
<dbReference type="InterPro" id="IPR036388">
    <property type="entry name" value="WH-like_DNA-bd_sf"/>
</dbReference>
<dbReference type="PANTHER" id="PTHR30346">
    <property type="entry name" value="TRANSCRIPTIONAL DUAL REGULATOR HCAR-RELATED"/>
    <property type="match status" value="1"/>
</dbReference>
<keyword evidence="4" id="KW-0804">Transcription</keyword>
<dbReference type="InterPro" id="IPR000847">
    <property type="entry name" value="LysR_HTH_N"/>
</dbReference>
<evidence type="ECO:0000313" key="7">
    <source>
        <dbReference type="Proteomes" id="UP000071392"/>
    </source>
</evidence>
<keyword evidence="7" id="KW-1185">Reference proteome</keyword>
<dbReference type="Pfam" id="PF03466">
    <property type="entry name" value="LysR_substrate"/>
    <property type="match status" value="1"/>
</dbReference>
<keyword evidence="3" id="KW-0238">DNA-binding</keyword>
<sequence>MELYQLRSLIAVAEGGNFTRAAESLGLTQPALSQQIINLEKELEHKLLHRLGRRAVLTDAGRVFIERARRILLEADNATKEIRDHAQTESRITVGAIPSVAPYILPALIAQARLDYPQLQIRAREDFRPELLDAVLDGSLDLAIVSTPVANPALAVEPLMREPLLLAVGPEHPLLKKAKIKAADLAEETFIMLGTSSSLAERVRQFCGDHKFEPRIGYRCSQLATVKSLVALGAGIAILPRIARSSKDDGQIVYLNLADTQPTRELVVVRHLQSYQARGILQFLKMLREGLGAAHSIARKPRKK</sequence>
<evidence type="ECO:0000256" key="4">
    <source>
        <dbReference type="ARBA" id="ARBA00023163"/>
    </source>
</evidence>
<dbReference type="Pfam" id="PF00126">
    <property type="entry name" value="HTH_1"/>
    <property type="match status" value="1"/>
</dbReference>
<feature type="domain" description="HTH lysR-type" evidence="5">
    <location>
        <begin position="1"/>
        <end position="58"/>
    </location>
</feature>
<dbReference type="FunFam" id="1.10.10.10:FF:000001">
    <property type="entry name" value="LysR family transcriptional regulator"/>
    <property type="match status" value="1"/>
</dbReference>
<dbReference type="RefSeq" id="WP_068711034.1">
    <property type="nucleotide sequence ID" value="NZ_LSZP01000015.1"/>
</dbReference>
<comment type="similarity">
    <text evidence="1">Belongs to the LysR transcriptional regulatory family.</text>
</comment>
<dbReference type="GO" id="GO:0032993">
    <property type="term" value="C:protein-DNA complex"/>
    <property type="evidence" value="ECO:0007669"/>
    <property type="project" value="TreeGrafter"/>
</dbReference>
<evidence type="ECO:0000256" key="1">
    <source>
        <dbReference type="ARBA" id="ARBA00009437"/>
    </source>
</evidence>
<dbReference type="SUPFAM" id="SSF53850">
    <property type="entry name" value="Periplasmic binding protein-like II"/>
    <property type="match status" value="1"/>
</dbReference>
<gene>
    <name evidence="6" type="ORF">AXK12_02225</name>
</gene>
<evidence type="ECO:0000256" key="2">
    <source>
        <dbReference type="ARBA" id="ARBA00023015"/>
    </source>
</evidence>
<dbReference type="GO" id="GO:0003700">
    <property type="term" value="F:DNA-binding transcription factor activity"/>
    <property type="evidence" value="ECO:0007669"/>
    <property type="project" value="InterPro"/>
</dbReference>
<accession>A0A139SRH4</accession>
<reference evidence="6 7" key="1">
    <citation type="submission" date="2016-02" db="EMBL/GenBank/DDBJ databases">
        <authorList>
            <person name="Wen L."/>
            <person name="He K."/>
            <person name="Yang H."/>
        </authorList>
    </citation>
    <scope>NUCLEOTIDE SEQUENCE [LARGE SCALE GENOMIC DNA]</scope>
    <source>
        <strain evidence="6 7">CV41</strain>
    </source>
</reference>
<evidence type="ECO:0000256" key="3">
    <source>
        <dbReference type="ARBA" id="ARBA00023125"/>
    </source>
</evidence>
<comment type="caution">
    <text evidence="6">The sequence shown here is derived from an EMBL/GenBank/DDBJ whole genome shotgun (WGS) entry which is preliminary data.</text>
</comment>
<dbReference type="AlphaFoldDB" id="A0A139SRH4"/>
<dbReference type="PROSITE" id="PS50931">
    <property type="entry name" value="HTH_LYSR"/>
    <property type="match status" value="1"/>
</dbReference>
<dbReference type="Proteomes" id="UP000071392">
    <property type="component" value="Unassembled WGS sequence"/>
</dbReference>
<evidence type="ECO:0000313" key="6">
    <source>
        <dbReference type="EMBL" id="KXU37080.1"/>
    </source>
</evidence>
<dbReference type="InterPro" id="IPR036390">
    <property type="entry name" value="WH_DNA-bd_sf"/>
</dbReference>
<name>A0A139SRH4_9BACT</name>
<dbReference type="Gene3D" id="1.10.10.10">
    <property type="entry name" value="Winged helix-like DNA-binding domain superfamily/Winged helix DNA-binding domain"/>
    <property type="match status" value="1"/>
</dbReference>
<evidence type="ECO:0000259" key="5">
    <source>
        <dbReference type="PROSITE" id="PS50931"/>
    </source>
</evidence>
<dbReference type="EMBL" id="LSZP01000015">
    <property type="protein sequence ID" value="KXU37080.1"/>
    <property type="molecule type" value="Genomic_DNA"/>
</dbReference>
<keyword evidence="2" id="KW-0805">Transcription regulation</keyword>
<dbReference type="Gene3D" id="3.40.190.10">
    <property type="entry name" value="Periplasmic binding protein-like II"/>
    <property type="match status" value="2"/>
</dbReference>
<protein>
    <recommendedName>
        <fullName evidence="5">HTH lysR-type domain-containing protein</fullName>
    </recommendedName>
</protein>
<dbReference type="SUPFAM" id="SSF46785">
    <property type="entry name" value="Winged helix' DNA-binding domain"/>
    <property type="match status" value="1"/>
</dbReference>